<evidence type="ECO:0000313" key="2">
    <source>
        <dbReference type="Proteomes" id="UP000009872"/>
    </source>
</evidence>
<dbReference type="Gene3D" id="3.40.50.2000">
    <property type="entry name" value="Glycogen Phosphorylase B"/>
    <property type="match status" value="1"/>
</dbReference>
<comment type="caution">
    <text evidence="1">The sequence shown here is derived from an EMBL/GenBank/DDBJ whole genome shotgun (WGS) entry which is preliminary data.</text>
</comment>
<accession>K9ETJ8</accession>
<keyword evidence="2" id="KW-1185">Reference proteome</keyword>
<dbReference type="EMBL" id="ADLF01000001">
    <property type="protein sequence ID" value="EKU92515.1"/>
    <property type="molecule type" value="Genomic_DNA"/>
</dbReference>
<dbReference type="PANTHER" id="PTHR21015:SF22">
    <property type="entry name" value="GLYCOSYLTRANSFERASE"/>
    <property type="match status" value="1"/>
</dbReference>
<dbReference type="STRING" id="742727.HMPREF9447_00172"/>
<dbReference type="GO" id="GO:0016757">
    <property type="term" value="F:glycosyltransferase activity"/>
    <property type="evidence" value="ECO:0007669"/>
    <property type="project" value="TreeGrafter"/>
</dbReference>
<dbReference type="HOGENOM" id="CLU_048991_1_0_10"/>
<dbReference type="Proteomes" id="UP000009872">
    <property type="component" value="Unassembled WGS sequence"/>
</dbReference>
<gene>
    <name evidence="1" type="ORF">HMPREF9447_00172</name>
</gene>
<dbReference type="SUPFAM" id="SSF53756">
    <property type="entry name" value="UDP-Glycosyltransferase/glycogen phosphorylase"/>
    <property type="match status" value="1"/>
</dbReference>
<organism evidence="1 2">
    <name type="scientific">Bacteroides oleiciplenus YIT 12058</name>
    <dbReference type="NCBI Taxonomy" id="742727"/>
    <lineage>
        <taxon>Bacteria</taxon>
        <taxon>Pseudomonadati</taxon>
        <taxon>Bacteroidota</taxon>
        <taxon>Bacteroidia</taxon>
        <taxon>Bacteroidales</taxon>
        <taxon>Bacteroidaceae</taxon>
        <taxon>Bacteroides</taxon>
    </lineage>
</organism>
<sequence length="451" mass="51973">MKVLFIVQGEGRGHLTQAITLEEILRRNGHEVVEVLVGKSNTRRLPGFFNRSIQAPVKRFLSPNFLPTPANKRVNITRSVAYNLLQIPAYLHSICYIHRRIHETEADLVVNFYELLTGLTYLFFRPSVPQVSIGHQYLFLHRDFEFPRKNPASLLMLRFFTRLTCIGAKEKLALSFRPMNEDEEAHIRVVPPLLRRDVLCCEATDGDYVHGYMVNAGFGESISQWHEQHPEVSLHFFWDKPDEPEVCQMDETLSFHQLDDEKFLRYMSGCRAYATTAGFESVCEAMYLGKPLLMVPAHIEQDCNAYDAARGGAGIISDGFEVDRLLDFAKNEYQPEDDFRSWVRSCEWRMLNRLETLEGTRFMNDYNFFPNHSLKSATLALLTNIFSLVIGWRRLIDRRLLNHKSISRIASRESRNWRLARKNSDGLRFSDNSSSVCGKKCSVPSVSTAFT</sequence>
<dbReference type="Pfam" id="PF13528">
    <property type="entry name" value="Glyco_trans_1_3"/>
    <property type="match status" value="1"/>
</dbReference>
<dbReference type="eggNOG" id="COG0707">
    <property type="taxonomic scope" value="Bacteria"/>
</dbReference>
<evidence type="ECO:0008006" key="3">
    <source>
        <dbReference type="Google" id="ProtNLM"/>
    </source>
</evidence>
<dbReference type="PANTHER" id="PTHR21015">
    <property type="entry name" value="UDP-N-ACETYLGLUCOSAMINE--N-ACETYLMURAMYL-(PENTAPEPTIDE) PYROPHOSPHORYL-UNDECAPRENOL N-ACETYLGLUCOSAMINE TRANSFERASE 1"/>
    <property type="match status" value="1"/>
</dbReference>
<proteinExistence type="predicted"/>
<reference evidence="1 2" key="1">
    <citation type="submission" date="2012-09" db="EMBL/GenBank/DDBJ databases">
        <title>The Genome Sequence of Bacteroides oleiciplenus YIT 12058.</title>
        <authorList>
            <consortium name="The Broad Institute Genome Sequencing Platform"/>
            <person name="Earl A."/>
            <person name="Ward D."/>
            <person name="Feldgarden M."/>
            <person name="Gevers D."/>
            <person name="Morotomi M."/>
            <person name="Walker B."/>
            <person name="Young S.K."/>
            <person name="Zeng Q."/>
            <person name="Gargeya S."/>
            <person name="Fitzgerald M."/>
            <person name="Haas B."/>
            <person name="Abouelleil A."/>
            <person name="Alvarado L."/>
            <person name="Arachchi H.M."/>
            <person name="Berlin A.M."/>
            <person name="Chapman S.B."/>
            <person name="Goldberg J."/>
            <person name="Griggs A."/>
            <person name="Gujja S."/>
            <person name="Hansen M."/>
            <person name="Howarth C."/>
            <person name="Imamovic A."/>
            <person name="Larimer J."/>
            <person name="McCowen C."/>
            <person name="Montmayeur A."/>
            <person name="Murphy C."/>
            <person name="Neiman D."/>
            <person name="Pearson M."/>
            <person name="Priest M."/>
            <person name="Roberts A."/>
            <person name="Saif S."/>
            <person name="Shea T."/>
            <person name="Sisk P."/>
            <person name="Sykes S."/>
            <person name="Wortman J."/>
            <person name="Nusbaum C."/>
            <person name="Birren B."/>
        </authorList>
    </citation>
    <scope>NUCLEOTIDE SEQUENCE [LARGE SCALE GENOMIC DNA]</scope>
    <source>
        <strain evidence="1 2">YIT 12058</strain>
    </source>
</reference>
<protein>
    <recommendedName>
        <fullName evidence="3">Glycosyltransferase</fullName>
    </recommendedName>
</protein>
<name>K9ETJ8_9BACE</name>
<dbReference type="AlphaFoldDB" id="K9ETJ8"/>
<evidence type="ECO:0000313" key="1">
    <source>
        <dbReference type="EMBL" id="EKU92515.1"/>
    </source>
</evidence>